<evidence type="ECO:0000259" key="4">
    <source>
        <dbReference type="PROSITE" id="PS50994"/>
    </source>
</evidence>
<dbReference type="GO" id="GO:0046872">
    <property type="term" value="F:metal ion binding"/>
    <property type="evidence" value="ECO:0007669"/>
    <property type="project" value="UniProtKB-KW"/>
</dbReference>
<dbReference type="AlphaFoldDB" id="A0ABD3NFI9"/>
<keyword evidence="1" id="KW-0479">Metal-binding</keyword>
<dbReference type="Proteomes" id="UP001530400">
    <property type="component" value="Unassembled WGS sequence"/>
</dbReference>
<keyword evidence="6" id="KW-1185">Reference proteome</keyword>
<dbReference type="Pfam" id="PF25597">
    <property type="entry name" value="SH3_retrovirus"/>
    <property type="match status" value="1"/>
</dbReference>
<protein>
    <recommendedName>
        <fullName evidence="4">Integrase catalytic domain-containing protein</fullName>
    </recommendedName>
</protein>
<sequence>MPLLGLIGKSNKTSTKPPPSPTSDDDIISAFVSQFNPAVEAMEWMVSANMDKIIMQRRPLDGRSSSAAVEEESASVDLKKCKSQLLGPQTGFLGAIETVFNSLHDNGCFPLIVDSGTSCCISPNREDFVSYSSSEVRIKDLSGSNKVAGEGMLEWKVLDRFGTEHTISIKGYRVPSASVRLLSPQCVFQTLKGCKGAQDDDKYYIMLPDGAILLAPYGRANLPLLSMSNSSNPQCFWSRCFAFEDTDPDFWAKSLLDAKNLNLSAAQKELLRWHYKLSHAALSTIHNLCRMKRSAKPRDESELVAIRDSPILPCTFNVPNACCDGLLCAACTVAKASRRAPSINSKIKPPAREMVLKEVDLQPGDCISCDHFMSPVTGRAIAESGHSSTRHGYTCGTIYIDHASGFMYARCQKSISAEDTIRGKLLFEQEAADSGVRIRKYHSDNGVFSSKQFKDHCKVMKQKLTFSGAGAKFQNGVAENGIKTVCNMARANMLHATMQWPGFSFLDLWPFAIAYAIWVHNHFPPSGAGWSPEELWNKTKCRTSPLSRAHVFGCPVYVLDPKLQDNKPIPKWDSKACQGIFVGFSPNHFTNIPLIFNPRTQHISPQYHVIFDDDFTTVPARSDELSRNQQYERLFDLAKRADENGIIDGVGFSPRERFVDPSDLDASDEPLLRDEWLSHDELELRRQRERELIDPADHAPVQLPLHTAPEGVPTPARPTLRLPTPPSRARIKHSPPSSSQPSVAQQVPASSPPPTPAPVPTNVPTDPPCITPPPAPSIAPSLAPSASPPSQQNRYNLRPRGTHNWKDGPVKEKGHGPWVTGLTCLLALPQFALSSVASWGQLPPGMPPVGHSRRHNRAKIRHGVLHEMYLLQGNWDKLGHDNAAGIHNVFLAYFKPDLRDDIGSFTITDVQPHLLNASTSTIDEDYPNFTQATNGPFKEKWWDAMELEVDTLENELDAWELVPITTDPDVNILQSTWAFRVKRFPDGLVKKFKARFCVRGDQQKEGIDFFETWSPVVQWTTVRTMMLLAANQQLVSAQADITAAFVHAELKPSEHIYVRQPAGFK</sequence>
<feature type="compositionally biased region" description="Low complexity" evidence="3">
    <location>
        <begin position="734"/>
        <end position="749"/>
    </location>
</feature>
<dbReference type="GO" id="GO:0016787">
    <property type="term" value="F:hydrolase activity"/>
    <property type="evidence" value="ECO:0007669"/>
    <property type="project" value="UniProtKB-KW"/>
</dbReference>
<evidence type="ECO:0000256" key="1">
    <source>
        <dbReference type="ARBA" id="ARBA00022723"/>
    </source>
</evidence>
<dbReference type="Gene3D" id="3.30.420.10">
    <property type="entry name" value="Ribonuclease H-like superfamily/Ribonuclease H"/>
    <property type="match status" value="1"/>
</dbReference>
<comment type="caution">
    <text evidence="5">The sequence shown here is derived from an EMBL/GenBank/DDBJ whole genome shotgun (WGS) entry which is preliminary data.</text>
</comment>
<dbReference type="SUPFAM" id="SSF53098">
    <property type="entry name" value="Ribonuclease H-like"/>
    <property type="match status" value="1"/>
</dbReference>
<gene>
    <name evidence="5" type="ORF">ACHAWO_009276</name>
</gene>
<evidence type="ECO:0000313" key="5">
    <source>
        <dbReference type="EMBL" id="KAL3774329.1"/>
    </source>
</evidence>
<evidence type="ECO:0000256" key="2">
    <source>
        <dbReference type="ARBA" id="ARBA00022801"/>
    </source>
</evidence>
<organism evidence="5 6">
    <name type="scientific">Cyclotella atomus</name>
    <dbReference type="NCBI Taxonomy" id="382360"/>
    <lineage>
        <taxon>Eukaryota</taxon>
        <taxon>Sar</taxon>
        <taxon>Stramenopiles</taxon>
        <taxon>Ochrophyta</taxon>
        <taxon>Bacillariophyta</taxon>
        <taxon>Coscinodiscophyceae</taxon>
        <taxon>Thalassiosirophycidae</taxon>
        <taxon>Stephanodiscales</taxon>
        <taxon>Stephanodiscaceae</taxon>
        <taxon>Cyclotella</taxon>
    </lineage>
</organism>
<feature type="compositionally biased region" description="Low complexity" evidence="3">
    <location>
        <begin position="778"/>
        <end position="790"/>
    </location>
</feature>
<dbReference type="InterPro" id="IPR039537">
    <property type="entry name" value="Retrotran_Ty1/copia-like"/>
</dbReference>
<dbReference type="PROSITE" id="PS50994">
    <property type="entry name" value="INTEGRASE"/>
    <property type="match status" value="1"/>
</dbReference>
<dbReference type="PANTHER" id="PTHR42648:SF18">
    <property type="entry name" value="RETROTRANSPOSON, UNCLASSIFIED-LIKE PROTEIN"/>
    <property type="match status" value="1"/>
</dbReference>
<evidence type="ECO:0000313" key="6">
    <source>
        <dbReference type="Proteomes" id="UP001530400"/>
    </source>
</evidence>
<reference evidence="5 6" key="1">
    <citation type="submission" date="2024-10" db="EMBL/GenBank/DDBJ databases">
        <title>Updated reference genomes for cyclostephanoid diatoms.</title>
        <authorList>
            <person name="Roberts W.R."/>
            <person name="Alverson A.J."/>
        </authorList>
    </citation>
    <scope>NUCLEOTIDE SEQUENCE [LARGE SCALE GENOMIC DNA]</scope>
    <source>
        <strain evidence="5 6">AJA010-31</strain>
    </source>
</reference>
<feature type="region of interest" description="Disordered" evidence="3">
    <location>
        <begin position="694"/>
        <end position="811"/>
    </location>
</feature>
<dbReference type="Pfam" id="PF07727">
    <property type="entry name" value="RVT_2"/>
    <property type="match status" value="1"/>
</dbReference>
<evidence type="ECO:0000256" key="3">
    <source>
        <dbReference type="SAM" id="MobiDB-lite"/>
    </source>
</evidence>
<dbReference type="EMBL" id="JALLPJ020001199">
    <property type="protein sequence ID" value="KAL3774329.1"/>
    <property type="molecule type" value="Genomic_DNA"/>
</dbReference>
<proteinExistence type="predicted"/>
<dbReference type="InterPro" id="IPR012337">
    <property type="entry name" value="RNaseH-like_sf"/>
</dbReference>
<accession>A0ABD3NFI9</accession>
<dbReference type="PANTHER" id="PTHR42648">
    <property type="entry name" value="TRANSPOSASE, PUTATIVE-RELATED"/>
    <property type="match status" value="1"/>
</dbReference>
<keyword evidence="2" id="KW-0378">Hydrolase</keyword>
<feature type="domain" description="Integrase catalytic" evidence="4">
    <location>
        <begin position="359"/>
        <end position="540"/>
    </location>
</feature>
<dbReference type="InterPro" id="IPR001584">
    <property type="entry name" value="Integrase_cat-core"/>
</dbReference>
<name>A0ABD3NFI9_9STRA</name>
<dbReference type="InterPro" id="IPR013103">
    <property type="entry name" value="RVT_2"/>
</dbReference>
<feature type="compositionally biased region" description="Low complexity" evidence="3">
    <location>
        <begin position="713"/>
        <end position="722"/>
    </location>
</feature>
<dbReference type="InterPro" id="IPR057670">
    <property type="entry name" value="SH3_retrovirus"/>
</dbReference>
<feature type="compositionally biased region" description="Pro residues" evidence="3">
    <location>
        <begin position="750"/>
        <end position="777"/>
    </location>
</feature>
<dbReference type="InterPro" id="IPR036397">
    <property type="entry name" value="RNaseH_sf"/>
</dbReference>